<evidence type="ECO:0000313" key="1">
    <source>
        <dbReference type="EMBL" id="TRY56100.1"/>
    </source>
</evidence>
<keyword evidence="2" id="KW-1185">Reference proteome</keyword>
<dbReference type="AlphaFoldDB" id="A0A553MSE7"/>
<reference evidence="1 2" key="1">
    <citation type="journal article" date="2019" name="Sci. Data">
        <title>Hybrid genome assembly and annotation of Danionella translucida.</title>
        <authorList>
            <person name="Kadobianskyi M."/>
            <person name="Schulze L."/>
            <person name="Schuelke M."/>
            <person name="Judkewitz B."/>
        </authorList>
    </citation>
    <scope>NUCLEOTIDE SEQUENCE [LARGE SCALE GENOMIC DNA]</scope>
    <source>
        <strain evidence="1 2">Bolton</strain>
    </source>
</reference>
<accession>A0A553MSE7</accession>
<sequence>MFWFEGKILSQGEVFKYLKSQNLFPFRVEAPVLAQQDVMSCGVKIPEIKDSPLISIAVCPDAGIKSVLSTDRCHFCSCCMSRGAVYKH</sequence>
<name>A0A553MSE7_9TELE</name>
<dbReference type="OrthoDB" id="2414723at2759"/>
<proteinExistence type="predicted"/>
<dbReference type="EMBL" id="SRMA01027294">
    <property type="protein sequence ID" value="TRY56100.1"/>
    <property type="molecule type" value="Genomic_DNA"/>
</dbReference>
<dbReference type="Proteomes" id="UP000316079">
    <property type="component" value="Unassembled WGS sequence"/>
</dbReference>
<comment type="caution">
    <text evidence="1">The sequence shown here is derived from an EMBL/GenBank/DDBJ whole genome shotgun (WGS) entry which is preliminary data.</text>
</comment>
<protein>
    <submittedName>
        <fullName evidence="1">Uncharacterized protein</fullName>
    </submittedName>
</protein>
<gene>
    <name evidence="1" type="ORF">DNTS_015233</name>
</gene>
<organism evidence="1 2">
    <name type="scientific">Danionella cerebrum</name>
    <dbReference type="NCBI Taxonomy" id="2873325"/>
    <lineage>
        <taxon>Eukaryota</taxon>
        <taxon>Metazoa</taxon>
        <taxon>Chordata</taxon>
        <taxon>Craniata</taxon>
        <taxon>Vertebrata</taxon>
        <taxon>Euteleostomi</taxon>
        <taxon>Actinopterygii</taxon>
        <taxon>Neopterygii</taxon>
        <taxon>Teleostei</taxon>
        <taxon>Ostariophysi</taxon>
        <taxon>Cypriniformes</taxon>
        <taxon>Danionidae</taxon>
        <taxon>Danioninae</taxon>
        <taxon>Danionella</taxon>
    </lineage>
</organism>
<evidence type="ECO:0000313" key="2">
    <source>
        <dbReference type="Proteomes" id="UP000316079"/>
    </source>
</evidence>